<dbReference type="Gene3D" id="2.60.40.10">
    <property type="entry name" value="Immunoglobulins"/>
    <property type="match status" value="1"/>
</dbReference>
<keyword evidence="1" id="KW-0472">Membrane</keyword>
<feature type="transmembrane region" description="Helical" evidence="1">
    <location>
        <begin position="204"/>
        <end position="225"/>
    </location>
</feature>
<gene>
    <name evidence="3" type="ORF">PHYPO_G00148790</name>
</gene>
<dbReference type="CDD" id="cd00099">
    <property type="entry name" value="IgV"/>
    <property type="match status" value="1"/>
</dbReference>
<dbReference type="EMBL" id="VFJC01000026">
    <property type="protein sequence ID" value="KAB5526184.1"/>
    <property type="molecule type" value="Genomic_DNA"/>
</dbReference>
<protein>
    <recommendedName>
        <fullName evidence="2">Ig-like domain-containing protein</fullName>
    </recommendedName>
</protein>
<accession>A0A5N5K6W6</accession>
<dbReference type="Proteomes" id="UP000327468">
    <property type="component" value="Chromosome 25"/>
</dbReference>
<keyword evidence="1" id="KW-1133">Transmembrane helix</keyword>
<evidence type="ECO:0000256" key="1">
    <source>
        <dbReference type="SAM" id="Phobius"/>
    </source>
</evidence>
<keyword evidence="4" id="KW-1185">Reference proteome</keyword>
<evidence type="ECO:0000259" key="2">
    <source>
        <dbReference type="PROSITE" id="PS50835"/>
    </source>
</evidence>
<reference evidence="3 4" key="1">
    <citation type="submission" date="2019-06" db="EMBL/GenBank/DDBJ databases">
        <title>A chromosome-scale genome assembly of the striped catfish, Pangasianodon hypophthalmus.</title>
        <authorList>
            <person name="Wen M."/>
            <person name="Zahm M."/>
            <person name="Roques C."/>
            <person name="Cabau C."/>
            <person name="Klopp C."/>
            <person name="Donnadieu C."/>
            <person name="Jouanno E."/>
            <person name="Avarre J.-C."/>
            <person name="Campet M."/>
            <person name="Ha T.T.T."/>
            <person name="Dugue R."/>
            <person name="Lampietro C."/>
            <person name="Louis A."/>
            <person name="Herpin A."/>
            <person name="Echchiki A."/>
            <person name="Berthelot C."/>
            <person name="Parey E."/>
            <person name="Roest-Crollius H."/>
            <person name="Braasch I."/>
            <person name="Postlethwait J."/>
            <person name="Bobe J."/>
            <person name="Montfort J."/>
            <person name="Bouchez O."/>
            <person name="Begum T."/>
            <person name="Schartl M."/>
            <person name="Guiguen Y."/>
        </authorList>
    </citation>
    <scope>NUCLEOTIDE SEQUENCE [LARGE SCALE GENOMIC DNA]</scope>
    <source>
        <strain evidence="3 4">Indonesia</strain>
        <tissue evidence="3">Blood</tissue>
    </source>
</reference>
<proteinExistence type="predicted"/>
<feature type="domain" description="Ig-like" evidence="2">
    <location>
        <begin position="86"/>
        <end position="169"/>
    </location>
</feature>
<dbReference type="AlphaFoldDB" id="A0A5N5K6W6"/>
<dbReference type="InterPro" id="IPR013106">
    <property type="entry name" value="Ig_V-set"/>
</dbReference>
<keyword evidence="1" id="KW-0812">Transmembrane</keyword>
<sequence length="306" mass="34560">MMLGIGTHKEMSGGNVGRRNEQNTKLWSDRSSAYSASDVYSMSDCRLFRGFTGASSIDMKIIQLHFYLLVCCGAAESFTEKSVDLGQNVILKCEVSVRDVYWFLMKPPEPPLFILRSFSSRSTRAEYSNTTFSKRFSLQYNGSLFIHNISNNELGVYYCIQTGSPPSISSGIRLYTQNHSADNQMCEIEQQNQIADKDELWRRIMIVSGIMNCVVIVSVTVLIGGRCERSNSPKFRLQPPNHEEEQLSGSQNCFTRMQRDSTFTVVEFTQLPPEDCGKVCTPTAAHATWKTDTYCFLFSVLQKNGL</sequence>
<dbReference type="InterPro" id="IPR036179">
    <property type="entry name" value="Ig-like_dom_sf"/>
</dbReference>
<dbReference type="PROSITE" id="PS50835">
    <property type="entry name" value="IG_LIKE"/>
    <property type="match status" value="1"/>
</dbReference>
<dbReference type="InterPro" id="IPR013783">
    <property type="entry name" value="Ig-like_fold"/>
</dbReference>
<dbReference type="SUPFAM" id="SSF48726">
    <property type="entry name" value="Immunoglobulin"/>
    <property type="match status" value="1"/>
</dbReference>
<organism evidence="3 4">
    <name type="scientific">Pangasianodon hypophthalmus</name>
    <name type="common">Striped catfish</name>
    <name type="synonym">Helicophagus hypophthalmus</name>
    <dbReference type="NCBI Taxonomy" id="310915"/>
    <lineage>
        <taxon>Eukaryota</taxon>
        <taxon>Metazoa</taxon>
        <taxon>Chordata</taxon>
        <taxon>Craniata</taxon>
        <taxon>Vertebrata</taxon>
        <taxon>Euteleostomi</taxon>
        <taxon>Actinopterygii</taxon>
        <taxon>Neopterygii</taxon>
        <taxon>Teleostei</taxon>
        <taxon>Ostariophysi</taxon>
        <taxon>Siluriformes</taxon>
        <taxon>Pangasiidae</taxon>
        <taxon>Pangasianodon</taxon>
    </lineage>
</organism>
<comment type="caution">
    <text evidence="3">The sequence shown here is derived from an EMBL/GenBank/DDBJ whole genome shotgun (WGS) entry which is preliminary data.</text>
</comment>
<evidence type="ECO:0000313" key="3">
    <source>
        <dbReference type="EMBL" id="KAB5526184.1"/>
    </source>
</evidence>
<dbReference type="InterPro" id="IPR003599">
    <property type="entry name" value="Ig_sub"/>
</dbReference>
<evidence type="ECO:0000313" key="4">
    <source>
        <dbReference type="Proteomes" id="UP000327468"/>
    </source>
</evidence>
<dbReference type="SMART" id="SM00409">
    <property type="entry name" value="IG"/>
    <property type="match status" value="1"/>
</dbReference>
<name>A0A5N5K6W6_PANHP</name>
<dbReference type="InterPro" id="IPR007110">
    <property type="entry name" value="Ig-like_dom"/>
</dbReference>
<dbReference type="Pfam" id="PF07686">
    <property type="entry name" value="V-set"/>
    <property type="match status" value="1"/>
</dbReference>